<gene>
    <name evidence="1" type="ORF">SNEC2469_LOCUS25929</name>
</gene>
<reference evidence="1" key="1">
    <citation type="submission" date="2021-02" db="EMBL/GenBank/DDBJ databases">
        <authorList>
            <person name="Dougan E. K."/>
            <person name="Rhodes N."/>
            <person name="Thang M."/>
            <person name="Chan C."/>
        </authorList>
    </citation>
    <scope>NUCLEOTIDE SEQUENCE</scope>
</reference>
<feature type="non-terminal residue" evidence="1">
    <location>
        <position position="143"/>
    </location>
</feature>
<proteinExistence type="predicted"/>
<accession>A0A812ZY91</accession>
<sequence>WSATTLVIRNLPDVLASQGEVVSWLDEVGHGRGYDFLLYVPKKTNPVVSQVASGAYVFVNYRSAHLAQDCFHALQHKAVDNGTTKVVLNVVISKLQGKQALTERFKDLAKSGRLVPLVDDRTNEQLDIQKTQGSQRPSSWMYQ</sequence>
<evidence type="ECO:0008006" key="3">
    <source>
        <dbReference type="Google" id="ProtNLM"/>
    </source>
</evidence>
<name>A0A812ZY91_9DINO</name>
<evidence type="ECO:0000313" key="1">
    <source>
        <dbReference type="EMBL" id="CAE7845065.1"/>
    </source>
</evidence>
<keyword evidence="2" id="KW-1185">Reference proteome</keyword>
<organism evidence="1 2">
    <name type="scientific">Symbiodinium necroappetens</name>
    <dbReference type="NCBI Taxonomy" id="1628268"/>
    <lineage>
        <taxon>Eukaryota</taxon>
        <taxon>Sar</taxon>
        <taxon>Alveolata</taxon>
        <taxon>Dinophyceae</taxon>
        <taxon>Suessiales</taxon>
        <taxon>Symbiodiniaceae</taxon>
        <taxon>Symbiodinium</taxon>
    </lineage>
</organism>
<dbReference type="EMBL" id="CAJNJA010051875">
    <property type="protein sequence ID" value="CAE7845065.1"/>
    <property type="molecule type" value="Genomic_DNA"/>
</dbReference>
<dbReference type="AlphaFoldDB" id="A0A812ZY91"/>
<evidence type="ECO:0000313" key="2">
    <source>
        <dbReference type="Proteomes" id="UP000601435"/>
    </source>
</evidence>
<dbReference type="OrthoDB" id="10387186at2759"/>
<comment type="caution">
    <text evidence="1">The sequence shown here is derived from an EMBL/GenBank/DDBJ whole genome shotgun (WGS) entry which is preliminary data.</text>
</comment>
<dbReference type="Proteomes" id="UP000601435">
    <property type="component" value="Unassembled WGS sequence"/>
</dbReference>
<protein>
    <recommendedName>
        <fullName evidence="3">RRM domain-containing protein</fullName>
    </recommendedName>
</protein>